<reference evidence="2 3" key="1">
    <citation type="journal article" date="2023" name="IScience">
        <title>Expanded male sex-determining region conserved during the evolution of homothallism in the green alga Volvox.</title>
        <authorList>
            <person name="Yamamoto K."/>
            <person name="Matsuzaki R."/>
            <person name="Mahakham W."/>
            <person name="Heman W."/>
            <person name="Sekimoto H."/>
            <person name="Kawachi M."/>
            <person name="Minakuchi Y."/>
            <person name="Toyoda A."/>
            <person name="Nozaki H."/>
        </authorList>
    </citation>
    <scope>NUCLEOTIDE SEQUENCE [LARGE SCALE GENOMIC DNA]</scope>
    <source>
        <strain evidence="2 3">NIES-4468</strain>
    </source>
</reference>
<dbReference type="EMBL" id="BSDZ01000079">
    <property type="protein sequence ID" value="GLI68005.1"/>
    <property type="molecule type" value="Genomic_DNA"/>
</dbReference>
<evidence type="ECO:0000256" key="1">
    <source>
        <dbReference type="SAM" id="MobiDB-lite"/>
    </source>
</evidence>
<protein>
    <submittedName>
        <fullName evidence="2">Uncharacterized protein</fullName>
    </submittedName>
</protein>
<dbReference type="SUPFAM" id="SSF103511">
    <property type="entry name" value="Chlorophyll a-b binding protein"/>
    <property type="match status" value="1"/>
</dbReference>
<organism evidence="2 3">
    <name type="scientific">Volvox africanus</name>
    <dbReference type="NCBI Taxonomy" id="51714"/>
    <lineage>
        <taxon>Eukaryota</taxon>
        <taxon>Viridiplantae</taxon>
        <taxon>Chlorophyta</taxon>
        <taxon>core chlorophytes</taxon>
        <taxon>Chlorophyceae</taxon>
        <taxon>CS clade</taxon>
        <taxon>Chlamydomonadales</taxon>
        <taxon>Volvocaceae</taxon>
        <taxon>Volvox</taxon>
    </lineage>
</organism>
<dbReference type="Proteomes" id="UP001165090">
    <property type="component" value="Unassembled WGS sequence"/>
</dbReference>
<proteinExistence type="predicted"/>
<gene>
    <name evidence="2" type="ORF">VaNZ11_012327</name>
</gene>
<sequence>MQSVSGCHLQASLQQYQNTKQGRSLSVKREYHRQLNRLVPRASSTTNGTTPTTPSTSTRRDYSVSLFDALKFNGPAPELINGRLAMVGLIAGAWEEAHSGLTLAQQAEQLPLSELLLLALWVYASLVPILKGAKMEAFVGWFTPRAEITNGRAAMLGIAVLLLLEDKAGVPFF</sequence>
<name>A0ABQ5SDN7_9CHLO</name>
<comment type="caution">
    <text evidence="2">The sequence shown here is derived from an EMBL/GenBank/DDBJ whole genome shotgun (WGS) entry which is preliminary data.</text>
</comment>
<keyword evidence="3" id="KW-1185">Reference proteome</keyword>
<feature type="compositionally biased region" description="Low complexity" evidence="1">
    <location>
        <begin position="43"/>
        <end position="57"/>
    </location>
</feature>
<accession>A0ABQ5SDN7</accession>
<evidence type="ECO:0000313" key="2">
    <source>
        <dbReference type="EMBL" id="GLI68005.1"/>
    </source>
</evidence>
<feature type="region of interest" description="Disordered" evidence="1">
    <location>
        <begin position="37"/>
        <end position="59"/>
    </location>
</feature>
<evidence type="ECO:0000313" key="3">
    <source>
        <dbReference type="Proteomes" id="UP001165090"/>
    </source>
</evidence>